<proteinExistence type="predicted"/>
<protein>
    <submittedName>
        <fullName evidence="1">Uncharacterized protein</fullName>
    </submittedName>
</protein>
<comment type="caution">
    <text evidence="1">The sequence shown here is derived from an EMBL/GenBank/DDBJ whole genome shotgun (WGS) entry which is preliminary data.</text>
</comment>
<dbReference type="EMBL" id="BARV01007358">
    <property type="protein sequence ID" value="GAI06872.1"/>
    <property type="molecule type" value="Genomic_DNA"/>
</dbReference>
<organism evidence="1">
    <name type="scientific">marine sediment metagenome</name>
    <dbReference type="NCBI Taxonomy" id="412755"/>
    <lineage>
        <taxon>unclassified sequences</taxon>
        <taxon>metagenomes</taxon>
        <taxon>ecological metagenomes</taxon>
    </lineage>
</organism>
<name>X1KII7_9ZZZZ</name>
<sequence>MSVRSLAEIMEEMRKCYRQHPKLQKKWQVLAGGDEYGYSDLFFYGPGVGVWQIKGELKSPYEMVGAGARVAARKVDDEIRDLMGQGLPMPFGLISPHPQFKDRAIIAAGIGRHQESTERLRGLLPGRQRKVDLELKRKLDELRRKFELDVAYR</sequence>
<dbReference type="AlphaFoldDB" id="X1KII7"/>
<gene>
    <name evidence="1" type="ORF">S06H3_14997</name>
</gene>
<accession>X1KII7</accession>
<evidence type="ECO:0000313" key="1">
    <source>
        <dbReference type="EMBL" id="GAI06872.1"/>
    </source>
</evidence>
<reference evidence="1" key="1">
    <citation type="journal article" date="2014" name="Front. Microbiol.">
        <title>High frequency of phylogenetically diverse reductive dehalogenase-homologous genes in deep subseafloor sedimentary metagenomes.</title>
        <authorList>
            <person name="Kawai M."/>
            <person name="Futagami T."/>
            <person name="Toyoda A."/>
            <person name="Takaki Y."/>
            <person name="Nishi S."/>
            <person name="Hori S."/>
            <person name="Arai W."/>
            <person name="Tsubouchi T."/>
            <person name="Morono Y."/>
            <person name="Uchiyama I."/>
            <person name="Ito T."/>
            <person name="Fujiyama A."/>
            <person name="Inagaki F."/>
            <person name="Takami H."/>
        </authorList>
    </citation>
    <scope>NUCLEOTIDE SEQUENCE</scope>
    <source>
        <strain evidence="1">Expedition CK06-06</strain>
    </source>
</reference>